<dbReference type="GO" id="GO:0005829">
    <property type="term" value="C:cytosol"/>
    <property type="evidence" value="ECO:0007669"/>
    <property type="project" value="TreeGrafter"/>
</dbReference>
<dbReference type="VEuPathDB" id="VectorBase:GPPI051499"/>
<evidence type="ECO:0000313" key="13">
    <source>
        <dbReference type="EnsemblMetazoa" id="GPPI051499-PA"/>
    </source>
</evidence>
<dbReference type="STRING" id="67801.A0A1B0C7P3"/>
<keyword evidence="11" id="KW-0067">ATP-binding</keyword>
<evidence type="ECO:0000256" key="9">
    <source>
        <dbReference type="ARBA" id="ARBA00023264"/>
    </source>
</evidence>
<evidence type="ECO:0000256" key="8">
    <source>
        <dbReference type="ARBA" id="ARBA00023209"/>
    </source>
</evidence>
<evidence type="ECO:0000256" key="6">
    <source>
        <dbReference type="ARBA" id="ARBA00022737"/>
    </source>
</evidence>
<dbReference type="Gene3D" id="3.30.870.10">
    <property type="entry name" value="Endonuclease Chain A"/>
    <property type="match status" value="2"/>
</dbReference>
<dbReference type="GO" id="GO:0003882">
    <property type="term" value="F:CDP-diacylglycerol-serine O-phosphatidyltransferase activity"/>
    <property type="evidence" value="ECO:0007669"/>
    <property type="project" value="TreeGrafter"/>
</dbReference>
<proteinExistence type="inferred from homology"/>
<keyword evidence="6" id="KW-0677">Repeat</keyword>
<keyword evidence="14" id="KW-1185">Reference proteome</keyword>
<evidence type="ECO:0000256" key="7">
    <source>
        <dbReference type="ARBA" id="ARBA00023098"/>
    </source>
</evidence>
<evidence type="ECO:0000256" key="4">
    <source>
        <dbReference type="ARBA" id="ARBA00022516"/>
    </source>
</evidence>
<comment type="catalytic activity">
    <reaction evidence="10 11">
        <text>a CDP-1,2-diacyl-sn-glycerol + sn-glycerol 3-phosphate = a 1,2-diacyl-sn-glycero-3-phospho-(1'-sn-glycero-3'-phosphate) + CMP + H(+)</text>
        <dbReference type="Rhea" id="RHEA:12593"/>
        <dbReference type="ChEBI" id="CHEBI:15378"/>
        <dbReference type="ChEBI" id="CHEBI:57597"/>
        <dbReference type="ChEBI" id="CHEBI:58332"/>
        <dbReference type="ChEBI" id="CHEBI:60110"/>
        <dbReference type="ChEBI" id="CHEBI:60377"/>
        <dbReference type="EC" id="2.7.8.5"/>
    </reaction>
</comment>
<dbReference type="SUPFAM" id="SSF56024">
    <property type="entry name" value="Phospholipase D/nuclease"/>
    <property type="match status" value="2"/>
</dbReference>
<keyword evidence="7 11" id="KW-0443">Lipid metabolism</keyword>
<dbReference type="GO" id="GO:0005524">
    <property type="term" value="F:ATP binding"/>
    <property type="evidence" value="ECO:0007669"/>
    <property type="project" value="UniProtKB-KW"/>
</dbReference>
<evidence type="ECO:0000256" key="3">
    <source>
        <dbReference type="ARBA" id="ARBA00010682"/>
    </source>
</evidence>
<evidence type="ECO:0000256" key="1">
    <source>
        <dbReference type="ARBA" id="ARBA00003537"/>
    </source>
</evidence>
<dbReference type="GO" id="GO:0008444">
    <property type="term" value="F:CDP-diacylglycerol-glycerol-3-phosphate 3-phosphatidyltransferase activity"/>
    <property type="evidence" value="ECO:0007669"/>
    <property type="project" value="UniProtKB-EC"/>
</dbReference>
<comment type="pathway">
    <text evidence="2 11">Phospholipid metabolism; phosphatidylglycerol biosynthesis; phosphatidylglycerol from CDP-diacylglycerol: step 1/2.</text>
</comment>
<dbReference type="InterPro" id="IPR001736">
    <property type="entry name" value="PLipase_D/transphosphatidylase"/>
</dbReference>
<reference evidence="13" key="2">
    <citation type="submission" date="2020-05" db="UniProtKB">
        <authorList>
            <consortium name="EnsemblMetazoa"/>
        </authorList>
    </citation>
    <scope>IDENTIFICATION</scope>
    <source>
        <strain evidence="13">IAEA</strain>
    </source>
</reference>
<keyword evidence="11" id="KW-0496">Mitochondrion</keyword>
<dbReference type="PANTHER" id="PTHR12586">
    <property type="entry name" value="CDP-DIACYLGLYCEROL--SERINE O-PHOSPHATIDYLTRANSFERASE"/>
    <property type="match status" value="1"/>
</dbReference>
<accession>A0A1B0C7P3</accession>
<evidence type="ECO:0000256" key="2">
    <source>
        <dbReference type="ARBA" id="ARBA00005042"/>
    </source>
</evidence>
<dbReference type="Proteomes" id="UP000092460">
    <property type="component" value="Unassembled WGS sequence"/>
</dbReference>
<dbReference type="GO" id="GO:0032049">
    <property type="term" value="P:cardiolipin biosynthetic process"/>
    <property type="evidence" value="ECO:0007669"/>
    <property type="project" value="InterPro"/>
</dbReference>
<dbReference type="SMART" id="SM00155">
    <property type="entry name" value="PLDc"/>
    <property type="match status" value="2"/>
</dbReference>
<dbReference type="EnsemblMetazoa" id="GPPI051499-RA">
    <property type="protein sequence ID" value="GPPI051499-PA"/>
    <property type="gene ID" value="GPPI051499"/>
</dbReference>
<evidence type="ECO:0000256" key="5">
    <source>
        <dbReference type="ARBA" id="ARBA00022679"/>
    </source>
</evidence>
<dbReference type="AlphaFoldDB" id="A0A1B0C7P3"/>
<keyword evidence="9 11" id="KW-1208">Phospholipid metabolism</keyword>
<keyword evidence="11" id="KW-0547">Nucleotide-binding</keyword>
<dbReference type="EMBL" id="JXJN01029523">
    <property type="status" value="NOT_ANNOTATED_CDS"/>
    <property type="molecule type" value="Genomic_DNA"/>
</dbReference>
<keyword evidence="5 11" id="KW-0808">Transferase</keyword>
<sequence length="208" mass="24715">MTNSDWYSYMANKYKNIDVPIYGIPINLNEALGVLHLKGCIIDDYIFYSGASISNEYLNQFNTKYRYDRYQDISKILNLNKTVEIIVGDKISNDFYNPDNSIWVDRIWTLLTGNNFNARAWALDLENAILIHDPKQEIKNQRKQELSYIYKYTKRINSFQEIEKISDYPKKFISISYFFLDSQYKCSKSEHQVTFQTEYPNLLRDLLL</sequence>
<dbReference type="UniPathway" id="UPA00084">
    <property type="reaction ID" value="UER00503"/>
</dbReference>
<evidence type="ECO:0000259" key="12">
    <source>
        <dbReference type="SMART" id="SM00155"/>
    </source>
</evidence>
<evidence type="ECO:0000313" key="14">
    <source>
        <dbReference type="Proteomes" id="UP000092460"/>
    </source>
</evidence>
<dbReference type="PANTHER" id="PTHR12586:SF1">
    <property type="entry name" value="CDP-DIACYLGLYCEROL--GLYCEROL-3-PHOSPHATE 3-PHOSPHATIDYLTRANSFERASE, MITOCHONDRIAL"/>
    <property type="match status" value="1"/>
</dbReference>
<dbReference type="EMBL" id="JXJN01029524">
    <property type="status" value="NOT_ANNOTATED_CDS"/>
    <property type="molecule type" value="Genomic_DNA"/>
</dbReference>
<dbReference type="EC" id="2.7.8.5" evidence="11"/>
<evidence type="ECO:0000256" key="10">
    <source>
        <dbReference type="ARBA" id="ARBA00048586"/>
    </source>
</evidence>
<name>A0A1B0C7P3_9MUSC</name>
<comment type="subcellular location">
    <subcellularLocation>
        <location evidence="11">Mitochondrion</location>
    </subcellularLocation>
</comment>
<feature type="domain" description="PLD phosphodiesterase" evidence="12">
    <location>
        <begin position="93"/>
        <end position="120"/>
    </location>
</feature>
<comment type="similarity">
    <text evidence="3 11">Belongs to the CDP-alcohol phosphatidyltransferase class-II family.</text>
</comment>
<reference evidence="14" key="1">
    <citation type="submission" date="2015-01" db="EMBL/GenBank/DDBJ databases">
        <authorList>
            <person name="Aksoy S."/>
            <person name="Warren W."/>
            <person name="Wilson R.K."/>
        </authorList>
    </citation>
    <scope>NUCLEOTIDE SEQUENCE [LARGE SCALE GENOMIC DNA]</scope>
    <source>
        <strain evidence="14">IAEA</strain>
    </source>
</reference>
<feature type="domain" description="PLD phosphodiesterase" evidence="12">
    <location>
        <begin position="31"/>
        <end position="57"/>
    </location>
</feature>
<dbReference type="InterPro" id="IPR016270">
    <property type="entry name" value="PGS1"/>
</dbReference>
<keyword evidence="4 11" id="KW-0444">Lipid biosynthesis</keyword>
<evidence type="ECO:0000256" key="11">
    <source>
        <dbReference type="RuleBase" id="RU365024"/>
    </source>
</evidence>
<keyword evidence="8 11" id="KW-0594">Phospholipid biosynthesis</keyword>
<protein>
    <recommendedName>
        <fullName evidence="11">CDP-diacylglycerol--glycerol-3-phosphate 3-phosphatidyltransferase</fullName>
        <ecNumber evidence="11">2.7.8.5</ecNumber>
    </recommendedName>
</protein>
<organism evidence="13 14">
    <name type="scientific">Glossina palpalis gambiensis</name>
    <dbReference type="NCBI Taxonomy" id="67801"/>
    <lineage>
        <taxon>Eukaryota</taxon>
        <taxon>Metazoa</taxon>
        <taxon>Ecdysozoa</taxon>
        <taxon>Arthropoda</taxon>
        <taxon>Hexapoda</taxon>
        <taxon>Insecta</taxon>
        <taxon>Pterygota</taxon>
        <taxon>Neoptera</taxon>
        <taxon>Endopterygota</taxon>
        <taxon>Diptera</taxon>
        <taxon>Brachycera</taxon>
        <taxon>Muscomorpha</taxon>
        <taxon>Hippoboscoidea</taxon>
        <taxon>Glossinidae</taxon>
        <taxon>Glossina</taxon>
    </lineage>
</organism>
<comment type="function">
    <text evidence="1 11">Functions in the biosynthesis of the anionic phospholipids phosphatidylglycerol and cardiolipin.</text>
</comment>
<dbReference type="GO" id="GO:0005739">
    <property type="term" value="C:mitochondrion"/>
    <property type="evidence" value="ECO:0007669"/>
    <property type="project" value="UniProtKB-SubCell"/>
</dbReference>